<keyword evidence="9 11" id="KW-0539">Nucleus</keyword>
<name>A0AAD9KJS7_RIDPI</name>
<evidence type="ECO:0000256" key="12">
    <source>
        <dbReference type="SAM" id="Coils"/>
    </source>
</evidence>
<comment type="subcellular location">
    <subcellularLocation>
        <location evidence="1 11">Nucleus</location>
    </subcellularLocation>
</comment>
<dbReference type="Proteomes" id="UP001209878">
    <property type="component" value="Unassembled WGS sequence"/>
</dbReference>
<feature type="domain" description="SMC hinge" evidence="14">
    <location>
        <begin position="573"/>
        <end position="689"/>
    </location>
</feature>
<evidence type="ECO:0000256" key="2">
    <source>
        <dbReference type="ARBA" id="ARBA00006005"/>
    </source>
</evidence>
<evidence type="ECO:0000256" key="5">
    <source>
        <dbReference type="ARBA" id="ARBA00022776"/>
    </source>
</evidence>
<dbReference type="FunFam" id="3.40.50.300:FF:000585">
    <property type="entry name" value="Structural maintenance of chromosomes 4"/>
    <property type="match status" value="1"/>
</dbReference>
<comment type="similarity">
    <text evidence="2">Belongs to the SMC family. SMC4 subfamily.</text>
</comment>
<protein>
    <recommendedName>
        <fullName evidence="11">Structural maintenance of chromosomes protein</fullName>
    </recommendedName>
</protein>
<sequence>METDEAVVSYTEDGIPEYQPLEVPALPESVAEFDENGPRLVIYKIVNENFKSYAGIQALGPFHKRYTSIIGPNGSGKSNVIDAMLFVFGYRASKIRSSRLSVLIHKSEKNSNCTSCTVTVHFRKIIDTGPEDEDYDVVPNSEFSVSRTAHTDNSSYYTINDRRVPYKEVAARLRENGIDLDHNRFLILQGEVEQIAMMKPKGRTEQEVGMLEFLEDIIGTSRLKEPIAELNQRVEELRSVRDEKLNHVKAVESEKDKLEEARDEAVDFLRLENKVLHMKHTLYQKYIYECSQNEEKATKKRDEVNEGMTELKKALGEIQEEQKGKNKTHRAIFKEYESLSKTCETLKAKFTEYECQDTRCRENLKHARAKAKKLNGSLAAEQKKHGELEAIPKKLEGDKVSTKKKLENLEKEKKVEDGKMAEVMDSLKTETKDLQVDKEKKEVSLMKLQEVVNSTQSKYKLSQTELDIYLSNQEKEKANLNNLKQTLETTGTKLKEAKISLKETEKSIPETEKTVEKSKVELQKLSTQEEALVTKVKTIRVQVEETRRSLESSRSRGNVLEALMQLKHSGELPGVVGRLGNLGAIDDKYDVAISTASDALDYIVVDNMTTAMKGIEFLKENNVGMATFIALDKMEKWRTQCNQTLKAPENVPRLFDLVKVNNPDIRPAFYFALRDTLVAKDLDQAMRIAYGKTCYRVVTLAGQLIEMSGTMSGGGTRVLKGRMGCTVLDDIDPQKLTQLEATLQQNKDELQRCRDNRTKLEQTIDALQKDIVKKKQTVAMATMDIQALTEREVELKKQLKEQEVKLKATAPDEKQLSALRKTVAANKKDFDKASEAASKVETEVRELQDQIMEIGSSKLKTAELRVTQVNHLIDQLTSQMTKANVAIKTAVRNAKKCEDRIASLQEDIEETGKKVEELEKEFKQIEVDATKALDGYQEAQEKMKTVETSLEALKKEQDALQEREQKLQSENIEIKHELEKYESVIKENHAKVKHWTKEMNRITLHEIAVGELEGEGDGEGQGESQQLSTLSPEALQALKKEDTQYQITVMEERLEQLSPNMAAIEAYRKKEELYLRRVAELDAVTEIRNRQRSDLERFVKTRVTEFLDGFYKITYKLKEIYQMITLGGDAELELVDSLNPFSEGIMFSVRPPQKSWKNISNLSGGEKTLSSLALVFALHHYKPTPLYVMDEIDAALDFKNVSIVGHYIKERTANAQFIIISLRHNMFELSDRLIGIYKTYDSTKSTTINPHKIALTHRPSAAGDGQTTSSKTADHIGMTTEVA</sequence>
<evidence type="ECO:0000256" key="11">
    <source>
        <dbReference type="PIRNR" id="PIRNR005719"/>
    </source>
</evidence>
<evidence type="ECO:0000256" key="10">
    <source>
        <dbReference type="ARBA" id="ARBA00023306"/>
    </source>
</evidence>
<dbReference type="Pfam" id="PF02463">
    <property type="entry name" value="SMC_N"/>
    <property type="match status" value="2"/>
</dbReference>
<dbReference type="Gene3D" id="1.20.1060.20">
    <property type="match status" value="1"/>
</dbReference>
<dbReference type="InterPro" id="IPR027417">
    <property type="entry name" value="P-loop_NTPase"/>
</dbReference>
<dbReference type="GO" id="GO:0000796">
    <property type="term" value="C:condensin complex"/>
    <property type="evidence" value="ECO:0007669"/>
    <property type="project" value="TreeGrafter"/>
</dbReference>
<feature type="coiled-coil region" evidence="12">
    <location>
        <begin position="736"/>
        <end position="805"/>
    </location>
</feature>
<feature type="coiled-coil region" evidence="12">
    <location>
        <begin position="466"/>
        <end position="514"/>
    </location>
</feature>
<dbReference type="GO" id="GO:0007076">
    <property type="term" value="P:mitotic chromosome condensation"/>
    <property type="evidence" value="ECO:0007669"/>
    <property type="project" value="TreeGrafter"/>
</dbReference>
<evidence type="ECO:0000256" key="6">
    <source>
        <dbReference type="ARBA" id="ARBA00022840"/>
    </source>
</evidence>
<dbReference type="GO" id="GO:0005634">
    <property type="term" value="C:nucleus"/>
    <property type="evidence" value="ECO:0007669"/>
    <property type="project" value="UniProtKB-SubCell"/>
</dbReference>
<dbReference type="Gene3D" id="3.40.50.300">
    <property type="entry name" value="P-loop containing nucleotide triphosphate hydrolases"/>
    <property type="match status" value="2"/>
</dbReference>
<dbReference type="PIRSF" id="PIRSF005719">
    <property type="entry name" value="SMC"/>
    <property type="match status" value="1"/>
</dbReference>
<dbReference type="GO" id="GO:0005524">
    <property type="term" value="F:ATP binding"/>
    <property type="evidence" value="ECO:0007669"/>
    <property type="project" value="UniProtKB-KW"/>
</dbReference>
<feature type="coiled-coil region" evidence="12">
    <location>
        <begin position="301"/>
        <end position="426"/>
    </location>
</feature>
<evidence type="ECO:0000313" key="15">
    <source>
        <dbReference type="EMBL" id="KAK2172909.1"/>
    </source>
</evidence>
<evidence type="ECO:0000256" key="3">
    <source>
        <dbReference type="ARBA" id="ARBA00022618"/>
    </source>
</evidence>
<dbReference type="GO" id="GO:0051301">
    <property type="term" value="P:cell division"/>
    <property type="evidence" value="ECO:0007669"/>
    <property type="project" value="UniProtKB-KW"/>
</dbReference>
<accession>A0AAD9KJS7</accession>
<dbReference type="FunFam" id="3.30.70.1620:FF:000003">
    <property type="entry name" value="Structural maintenance of chromosomes 4"/>
    <property type="match status" value="1"/>
</dbReference>
<dbReference type="InterPro" id="IPR003395">
    <property type="entry name" value="RecF/RecN/SMC_N"/>
</dbReference>
<evidence type="ECO:0000256" key="9">
    <source>
        <dbReference type="ARBA" id="ARBA00023242"/>
    </source>
</evidence>
<dbReference type="Gene3D" id="3.30.70.1620">
    <property type="match status" value="1"/>
</dbReference>
<keyword evidence="7 12" id="KW-0175">Coiled coil</keyword>
<reference evidence="15" key="1">
    <citation type="journal article" date="2023" name="Mol. Biol. Evol.">
        <title>Third-Generation Sequencing Reveals the Adaptive Role of the Epigenome in Three Deep-Sea Polychaetes.</title>
        <authorList>
            <person name="Perez M."/>
            <person name="Aroh O."/>
            <person name="Sun Y."/>
            <person name="Lan Y."/>
            <person name="Juniper S.K."/>
            <person name="Young C.R."/>
            <person name="Angers B."/>
            <person name="Qian P.Y."/>
        </authorList>
    </citation>
    <scope>NUCLEOTIDE SEQUENCE</scope>
    <source>
        <strain evidence="15">R07B-5</strain>
    </source>
</reference>
<dbReference type="PANTHER" id="PTHR18937:SF172">
    <property type="entry name" value="STRUCTURAL MAINTENANCE OF CHROMOSOMES PROTEIN"/>
    <property type="match status" value="1"/>
</dbReference>
<evidence type="ECO:0000313" key="16">
    <source>
        <dbReference type="Proteomes" id="UP001209878"/>
    </source>
</evidence>
<dbReference type="SUPFAM" id="SSF52540">
    <property type="entry name" value="P-loop containing nucleoside triphosphate hydrolases"/>
    <property type="match status" value="1"/>
</dbReference>
<keyword evidence="6" id="KW-0067">ATP-binding</keyword>
<feature type="coiled-coil region" evidence="12">
    <location>
        <begin position="227"/>
        <end position="271"/>
    </location>
</feature>
<evidence type="ECO:0000256" key="7">
    <source>
        <dbReference type="ARBA" id="ARBA00023054"/>
    </source>
</evidence>
<dbReference type="GO" id="GO:0016887">
    <property type="term" value="F:ATP hydrolysis activity"/>
    <property type="evidence" value="ECO:0007669"/>
    <property type="project" value="InterPro"/>
</dbReference>
<dbReference type="SUPFAM" id="SSF75553">
    <property type="entry name" value="Smc hinge domain"/>
    <property type="match status" value="1"/>
</dbReference>
<dbReference type="InterPro" id="IPR010935">
    <property type="entry name" value="SMC_hinge"/>
</dbReference>
<keyword evidence="10" id="KW-0131">Cell cycle</keyword>
<dbReference type="SMART" id="SM00968">
    <property type="entry name" value="SMC_hinge"/>
    <property type="match status" value="1"/>
</dbReference>
<proteinExistence type="inferred from homology"/>
<dbReference type="InterPro" id="IPR036277">
    <property type="entry name" value="SMC_hinge_sf"/>
</dbReference>
<dbReference type="InterPro" id="IPR024704">
    <property type="entry name" value="SMC"/>
</dbReference>
<feature type="coiled-coil region" evidence="12">
    <location>
        <begin position="830"/>
        <end position="984"/>
    </location>
</feature>
<evidence type="ECO:0000256" key="1">
    <source>
        <dbReference type="ARBA" id="ARBA00004123"/>
    </source>
</evidence>
<keyword evidence="4" id="KW-0547">Nucleotide-binding</keyword>
<dbReference type="PANTHER" id="PTHR18937">
    <property type="entry name" value="STRUCTURAL MAINTENANCE OF CHROMOSOMES SMC FAMILY MEMBER"/>
    <property type="match status" value="1"/>
</dbReference>
<keyword evidence="5" id="KW-0498">Mitosis</keyword>
<keyword evidence="3" id="KW-0132">Cell division</keyword>
<comment type="caution">
    <text evidence="15">The sequence shown here is derived from an EMBL/GenBank/DDBJ whole genome shotgun (WGS) entry which is preliminary data.</text>
</comment>
<dbReference type="Gene3D" id="1.10.287.1490">
    <property type="match status" value="1"/>
</dbReference>
<evidence type="ECO:0000256" key="4">
    <source>
        <dbReference type="ARBA" id="ARBA00022741"/>
    </source>
</evidence>
<keyword evidence="16" id="KW-1185">Reference proteome</keyword>
<keyword evidence="8" id="KW-0226">DNA condensation</keyword>
<feature type="region of interest" description="Disordered" evidence="13">
    <location>
        <begin position="1258"/>
        <end position="1283"/>
    </location>
</feature>
<gene>
    <name evidence="15" type="ORF">NP493_920g00012</name>
</gene>
<evidence type="ECO:0000256" key="13">
    <source>
        <dbReference type="SAM" id="MobiDB-lite"/>
    </source>
</evidence>
<dbReference type="Pfam" id="PF06470">
    <property type="entry name" value="SMC_hinge"/>
    <property type="match status" value="1"/>
</dbReference>
<organism evidence="15 16">
    <name type="scientific">Ridgeia piscesae</name>
    <name type="common">Tubeworm</name>
    <dbReference type="NCBI Taxonomy" id="27915"/>
    <lineage>
        <taxon>Eukaryota</taxon>
        <taxon>Metazoa</taxon>
        <taxon>Spiralia</taxon>
        <taxon>Lophotrochozoa</taxon>
        <taxon>Annelida</taxon>
        <taxon>Polychaeta</taxon>
        <taxon>Sedentaria</taxon>
        <taxon>Canalipalpata</taxon>
        <taxon>Sabellida</taxon>
        <taxon>Siboglinidae</taxon>
        <taxon>Ridgeia</taxon>
    </lineage>
</organism>
<dbReference type="EMBL" id="JAODUO010000919">
    <property type="protein sequence ID" value="KAK2172909.1"/>
    <property type="molecule type" value="Genomic_DNA"/>
</dbReference>
<evidence type="ECO:0000259" key="14">
    <source>
        <dbReference type="SMART" id="SM00968"/>
    </source>
</evidence>
<evidence type="ECO:0000256" key="8">
    <source>
        <dbReference type="ARBA" id="ARBA00023067"/>
    </source>
</evidence>
<dbReference type="FunFam" id="3.40.50.300:FF:000481">
    <property type="entry name" value="Structural maintenance of chromosomes 4"/>
    <property type="match status" value="1"/>
</dbReference>